<dbReference type="Gene3D" id="2.40.50.230">
    <property type="entry name" value="Gp5 N-terminal domain"/>
    <property type="match status" value="1"/>
</dbReference>
<evidence type="ECO:0008006" key="3">
    <source>
        <dbReference type="Google" id="ProtNLM"/>
    </source>
</evidence>
<dbReference type="EMBL" id="BOQE01000001">
    <property type="protein sequence ID" value="GIM45966.1"/>
    <property type="molecule type" value="Genomic_DNA"/>
</dbReference>
<comment type="caution">
    <text evidence="1">The sequence shown here is derived from an EMBL/GenBank/DDBJ whole genome shotgun (WGS) entry which is preliminary data.</text>
</comment>
<reference evidence="1" key="1">
    <citation type="journal article" date="2023" name="Int. J. Syst. Evol. Microbiol.">
        <title>Collibacillus ludicampi gen. nov., sp. nov., a new soil bacterium of the family Alicyclobacillaceae.</title>
        <authorList>
            <person name="Jojima T."/>
            <person name="Ioku Y."/>
            <person name="Fukuta Y."/>
            <person name="Shirasaka N."/>
            <person name="Matsumura Y."/>
            <person name="Mori M."/>
        </authorList>
    </citation>
    <scope>NUCLEOTIDE SEQUENCE</scope>
    <source>
        <strain evidence="1">TP075</strain>
    </source>
</reference>
<dbReference type="RefSeq" id="WP_282199124.1">
    <property type="nucleotide sequence ID" value="NZ_BOQE01000001.1"/>
</dbReference>
<organism evidence="1 2">
    <name type="scientific">Collibacillus ludicampi</name>
    <dbReference type="NCBI Taxonomy" id="2771369"/>
    <lineage>
        <taxon>Bacteria</taxon>
        <taxon>Bacillati</taxon>
        <taxon>Bacillota</taxon>
        <taxon>Bacilli</taxon>
        <taxon>Bacillales</taxon>
        <taxon>Alicyclobacillaceae</taxon>
        <taxon>Collibacillus</taxon>
    </lineage>
</organism>
<keyword evidence="2" id="KW-1185">Reference proteome</keyword>
<evidence type="ECO:0000313" key="1">
    <source>
        <dbReference type="EMBL" id="GIM45966.1"/>
    </source>
</evidence>
<accession>A0AAV4LDU0</accession>
<protein>
    <recommendedName>
        <fullName evidence="3">Gp5/Type VI secretion system Vgr protein OB-fold domain-containing protein</fullName>
    </recommendedName>
</protein>
<proteinExistence type="predicted"/>
<evidence type="ECO:0000313" key="2">
    <source>
        <dbReference type="Proteomes" id="UP001057291"/>
    </source>
</evidence>
<name>A0AAV4LDU0_9BACL</name>
<dbReference type="AlphaFoldDB" id="A0AAV4LDU0"/>
<dbReference type="SUPFAM" id="SSF69255">
    <property type="entry name" value="gp5 N-terminal domain-like"/>
    <property type="match status" value="1"/>
</dbReference>
<dbReference type="Proteomes" id="UP001057291">
    <property type="component" value="Unassembled WGS sequence"/>
</dbReference>
<sequence>MNGFAYHPQRGIVMSLEGHYRATVHLPEARFETDWADSCVWLPQTGIEVLVVFINGDQNRPVIVGRFPTENEEGTPLIELAGGGAPIARVGDMVQVTGVDSNGDTFTATGTITTGSTKVTSG</sequence>
<dbReference type="InterPro" id="IPR037026">
    <property type="entry name" value="Vgr_OB-fold_dom_sf"/>
</dbReference>
<gene>
    <name evidence="1" type="ORF">DNHGIG_15150</name>
</gene>